<accession>A0A0E0FED5</accession>
<reference evidence="1" key="1">
    <citation type="submission" date="2015-04" db="UniProtKB">
        <authorList>
            <consortium name="EnsemblPlants"/>
        </authorList>
    </citation>
    <scope>IDENTIFICATION</scope>
</reference>
<proteinExistence type="predicted"/>
<sequence length="80" mass="8105">MGPVVPQVAVPTFVAAEIAGGPVGIGVSRRSQFGSAARGREAGGVMCLHKYAAAALRHGWGRTRALQLQAFATSGEGKAS</sequence>
<name>A0A0E0FED5_9ORYZ</name>
<evidence type="ECO:0000313" key="1">
    <source>
        <dbReference type="EnsemblPlants" id="OMERI12G13870.1"/>
    </source>
</evidence>
<keyword evidence="2" id="KW-1185">Reference proteome</keyword>
<dbReference type="AlphaFoldDB" id="A0A0E0FED5"/>
<protein>
    <submittedName>
        <fullName evidence="1">Uncharacterized protein</fullName>
    </submittedName>
</protein>
<dbReference type="Proteomes" id="UP000008021">
    <property type="component" value="Chromosome 12"/>
</dbReference>
<dbReference type="HOGENOM" id="CLU_2593829_0_0_1"/>
<dbReference type="EnsemblPlants" id="OMERI12G13870.1">
    <property type="protein sequence ID" value="OMERI12G13870.1"/>
    <property type="gene ID" value="OMERI12G13870"/>
</dbReference>
<evidence type="ECO:0000313" key="2">
    <source>
        <dbReference type="Proteomes" id="UP000008021"/>
    </source>
</evidence>
<reference evidence="1" key="2">
    <citation type="submission" date="2018-05" db="EMBL/GenBank/DDBJ databases">
        <title>OmerRS3 (Oryza meridionalis Reference Sequence Version 3).</title>
        <authorList>
            <person name="Zhang J."/>
            <person name="Kudrna D."/>
            <person name="Lee S."/>
            <person name="Talag J."/>
            <person name="Welchert J."/>
            <person name="Wing R.A."/>
        </authorList>
    </citation>
    <scope>NUCLEOTIDE SEQUENCE [LARGE SCALE GENOMIC DNA]</scope>
    <source>
        <strain evidence="1">cv. OR44</strain>
    </source>
</reference>
<organism evidence="1">
    <name type="scientific">Oryza meridionalis</name>
    <dbReference type="NCBI Taxonomy" id="40149"/>
    <lineage>
        <taxon>Eukaryota</taxon>
        <taxon>Viridiplantae</taxon>
        <taxon>Streptophyta</taxon>
        <taxon>Embryophyta</taxon>
        <taxon>Tracheophyta</taxon>
        <taxon>Spermatophyta</taxon>
        <taxon>Magnoliopsida</taxon>
        <taxon>Liliopsida</taxon>
        <taxon>Poales</taxon>
        <taxon>Poaceae</taxon>
        <taxon>BOP clade</taxon>
        <taxon>Oryzoideae</taxon>
        <taxon>Oryzeae</taxon>
        <taxon>Oryzinae</taxon>
        <taxon>Oryza</taxon>
    </lineage>
</organism>
<dbReference type="Gramene" id="OMERI12G13870.1">
    <property type="protein sequence ID" value="OMERI12G13870.1"/>
    <property type="gene ID" value="OMERI12G13870"/>
</dbReference>